<sequence>MIILPTLFAVLLLYILQAVYYKKYWMRGLECQIRFQDHAVNEGDASCLLETITNRKLLPLTTLQVKFSVSRKLKFSEAENTATTDNNYRNDIFSVMSYEKISRSLPFTASKRGCYQVWNLDLISFDLFLMNKSVISRAVDTSLYVYPKPVPFAELKAPFRKMMGTILTRNSAFEDPFEFRGIRPYQQYDPMKAVNWKASAKTGELMVNVHDYTASRQVTIFLNLADDSSWHSERLFENAIRLAASYAELLLAEGIPVQLITNGIDAMTKQTLVLPAGAGTHHIRTLKEGLARLSDRSQDLPELEPLIAEKLSVTHGADFYLLISYSQNSRLLRTFDQLCLQSEGSQWIAPLHNDMEFLQDRCPHAVSIKWEVSRIE</sequence>
<evidence type="ECO:0000313" key="5">
    <source>
        <dbReference type="Proteomes" id="UP001145145"/>
    </source>
</evidence>
<keyword evidence="5" id="KW-1185">Reference proteome</keyword>
<dbReference type="InterPro" id="IPR002881">
    <property type="entry name" value="DUF58"/>
</dbReference>
<dbReference type="Proteomes" id="UP001145145">
    <property type="component" value="Unassembled WGS sequence"/>
</dbReference>
<dbReference type="Proteomes" id="UP001145094">
    <property type="component" value="Unassembled WGS sequence"/>
</dbReference>
<evidence type="ECO:0000259" key="1">
    <source>
        <dbReference type="Pfam" id="PF01882"/>
    </source>
</evidence>
<organism evidence="3 4">
    <name type="scientific">Sellimonas catena</name>
    <dbReference type="NCBI Taxonomy" id="2994035"/>
    <lineage>
        <taxon>Bacteria</taxon>
        <taxon>Bacillati</taxon>
        <taxon>Bacillota</taxon>
        <taxon>Clostridia</taxon>
        <taxon>Lachnospirales</taxon>
        <taxon>Lachnospiraceae</taxon>
        <taxon>Sellimonas</taxon>
    </lineage>
</organism>
<reference evidence="2" key="2">
    <citation type="submission" date="2022-11" db="EMBL/GenBank/DDBJ databases">
        <title>Draft genome sequence of Sellimonas catena strain 12EGH17.</title>
        <authorList>
            <person name="Hisatomi A."/>
            <person name="Ohkuma M."/>
            <person name="Sakamoto M."/>
        </authorList>
    </citation>
    <scope>NUCLEOTIDE SEQUENCE</scope>
    <source>
        <strain evidence="2">12EGH17</strain>
    </source>
</reference>
<accession>A0A9W6CG62</accession>
<evidence type="ECO:0000313" key="4">
    <source>
        <dbReference type="Proteomes" id="UP001145094"/>
    </source>
</evidence>
<feature type="domain" description="DUF58" evidence="1">
    <location>
        <begin position="182"/>
        <end position="291"/>
    </location>
</feature>
<gene>
    <name evidence="2" type="ORF">Selli1_35130</name>
    <name evidence="3" type="ORF">Selli2_25020</name>
</gene>
<dbReference type="Pfam" id="PF01882">
    <property type="entry name" value="DUF58"/>
    <property type="match status" value="1"/>
</dbReference>
<evidence type="ECO:0000313" key="3">
    <source>
        <dbReference type="EMBL" id="GLG91075.1"/>
    </source>
</evidence>
<evidence type="ECO:0000313" key="2">
    <source>
        <dbReference type="EMBL" id="GLG06339.1"/>
    </source>
</evidence>
<dbReference type="PANTHER" id="PTHR34351">
    <property type="entry name" value="SLR1927 PROTEIN-RELATED"/>
    <property type="match status" value="1"/>
</dbReference>
<dbReference type="EMBL" id="BSBO01000070">
    <property type="protein sequence ID" value="GLG06339.1"/>
    <property type="molecule type" value="Genomic_DNA"/>
</dbReference>
<proteinExistence type="predicted"/>
<reference evidence="3 5" key="5">
    <citation type="journal article" date="2023" name="Int. J. Syst. Evol. Microbiol.">
        <title>Sellimonas catena sp. nov., isolated from human faeces.</title>
        <authorList>
            <person name="Hisatomi A."/>
            <person name="Ohkuma M."/>
            <person name="Sakamoto M."/>
        </authorList>
    </citation>
    <scope>NUCLEOTIDE SEQUENCE</scope>
    <source>
        <strain evidence="2 5">12EGH17</strain>
        <strain evidence="3">18CBH55</strain>
    </source>
</reference>
<dbReference type="EMBL" id="BSCH01000017">
    <property type="protein sequence ID" value="GLG91075.1"/>
    <property type="molecule type" value="Genomic_DNA"/>
</dbReference>
<reference evidence="2" key="1">
    <citation type="submission" date="2022-11" db="EMBL/GenBank/DDBJ databases">
        <title>Draft genome sequence of Sellimonas catena strain 12EGH17.</title>
        <authorList>
            <person name="Atsushi H."/>
            <person name="Moriya O."/>
            <person name="Mitsuo S."/>
        </authorList>
    </citation>
    <scope>NUCLEOTIDE SEQUENCE</scope>
    <source>
        <strain evidence="2">12EGH17</strain>
    </source>
</reference>
<dbReference type="RefSeq" id="WP_138372668.1">
    <property type="nucleotide sequence ID" value="NZ_BSBO01000070.1"/>
</dbReference>
<dbReference type="AlphaFoldDB" id="A0A9W6CG62"/>
<reference evidence="3" key="3">
    <citation type="submission" date="2022-11" db="EMBL/GenBank/DDBJ databases">
        <title>Draft genome sequence of Sellimonas catena strain 18CBH55.</title>
        <authorList>
            <person name="Atsushi H."/>
            <person name="Moriya O."/>
            <person name="Mitsuo S."/>
        </authorList>
    </citation>
    <scope>NUCLEOTIDE SEQUENCE</scope>
    <source>
        <strain evidence="3">18CBH55</strain>
    </source>
</reference>
<comment type="caution">
    <text evidence="3">The sequence shown here is derived from an EMBL/GenBank/DDBJ whole genome shotgun (WGS) entry which is preliminary data.</text>
</comment>
<protein>
    <recommendedName>
        <fullName evidence="1">DUF58 domain-containing protein</fullName>
    </recommendedName>
</protein>
<reference evidence="3" key="4">
    <citation type="submission" date="2022-11" db="EMBL/GenBank/DDBJ databases">
        <title>Draft genome sequence of Sellimonas catena strain 18CBH55.</title>
        <authorList>
            <person name="Hisatomi A."/>
            <person name="Ohkuma M."/>
            <person name="Sakamoto M."/>
        </authorList>
    </citation>
    <scope>NUCLEOTIDE SEQUENCE</scope>
    <source>
        <strain evidence="3">18CBH55</strain>
    </source>
</reference>
<name>A0A9W6CG62_9FIRM</name>